<proteinExistence type="inferred from homology"/>
<evidence type="ECO:0000259" key="7">
    <source>
        <dbReference type="Pfam" id="PF12706"/>
    </source>
</evidence>
<evidence type="ECO:0000313" key="9">
    <source>
        <dbReference type="Proteomes" id="UP001149140"/>
    </source>
</evidence>
<evidence type="ECO:0000256" key="4">
    <source>
        <dbReference type="ARBA" id="ARBA00022448"/>
    </source>
</evidence>
<dbReference type="GO" id="GO:0018189">
    <property type="term" value="P:pyrroloquinoline quinone biosynthetic process"/>
    <property type="evidence" value="ECO:0007669"/>
    <property type="project" value="UniProtKB-UniRule"/>
</dbReference>
<evidence type="ECO:0000256" key="3">
    <source>
        <dbReference type="ARBA" id="ARBA00015084"/>
    </source>
</evidence>
<dbReference type="AlphaFoldDB" id="A0A9X3MRR8"/>
<keyword evidence="5 6" id="KW-0884">PQQ biosynthesis</keyword>
<dbReference type="InterPro" id="IPR011842">
    <property type="entry name" value="PQQ_synth_PqqB"/>
</dbReference>
<evidence type="ECO:0000256" key="2">
    <source>
        <dbReference type="ARBA" id="ARBA00008481"/>
    </source>
</evidence>
<dbReference type="InterPro" id="IPR001279">
    <property type="entry name" value="Metallo-B-lactamas"/>
</dbReference>
<keyword evidence="4 6" id="KW-0813">Transport</keyword>
<reference evidence="8" key="1">
    <citation type="submission" date="2022-10" db="EMBL/GenBank/DDBJ databases">
        <title>The WGS of Solirubrobacter ginsenosidimutans DSM 21036.</title>
        <authorList>
            <person name="Jiang Z."/>
        </authorList>
    </citation>
    <scope>NUCLEOTIDE SEQUENCE</scope>
    <source>
        <strain evidence="8">DSM 21036</strain>
    </source>
</reference>
<evidence type="ECO:0000256" key="1">
    <source>
        <dbReference type="ARBA" id="ARBA00004886"/>
    </source>
</evidence>
<comment type="caution">
    <text evidence="8">The sequence shown here is derived from an EMBL/GenBank/DDBJ whole genome shotgun (WGS) entry which is preliminary data.</text>
</comment>
<protein>
    <recommendedName>
        <fullName evidence="3 6">Coenzyme PQQ synthesis protein B</fullName>
    </recommendedName>
    <alternativeName>
        <fullName evidence="6">Pyrroloquinoline quinone biosynthesis protein B</fullName>
    </alternativeName>
</protein>
<sequence>MRARPRTQSSLAIRGVEGPWFLVNASPDARQQLETLVDGRDVDGVRAPPIAGVLLTDAEIDHTAGLLLLRESTAPVRVFGEAGVERVLEDTLLRMLERFCGVEWTVLEPGQPLSLAASSLSVESFPAGDDEATGFVFRDGVTGGVVTYAPALAGMDGGVLARFAASDLVLVDGTFWREDELARLGISQRSAHDMGHIPLSGPGGSLEALAVLERPRKVLVHINNTNPILLEDSPERELVARSGVEVAYDGLEVEL</sequence>
<comment type="function">
    <text evidence="6">May be involved in the transport of PQQ or its precursor to the periplasm.</text>
</comment>
<comment type="similarity">
    <text evidence="2 6">Belongs to the PqqB family.</text>
</comment>
<dbReference type="InterPro" id="IPR036866">
    <property type="entry name" value="RibonucZ/Hydroxyglut_hydro"/>
</dbReference>
<dbReference type="Pfam" id="PF12706">
    <property type="entry name" value="Lactamase_B_2"/>
    <property type="match status" value="1"/>
</dbReference>
<dbReference type="Proteomes" id="UP001149140">
    <property type="component" value="Unassembled WGS sequence"/>
</dbReference>
<organism evidence="8 9">
    <name type="scientific">Solirubrobacter ginsenosidimutans</name>
    <dbReference type="NCBI Taxonomy" id="490573"/>
    <lineage>
        <taxon>Bacteria</taxon>
        <taxon>Bacillati</taxon>
        <taxon>Actinomycetota</taxon>
        <taxon>Thermoleophilia</taxon>
        <taxon>Solirubrobacterales</taxon>
        <taxon>Solirubrobacteraceae</taxon>
        <taxon>Solirubrobacter</taxon>
    </lineage>
</organism>
<dbReference type="EMBL" id="JAPDOD010000004">
    <property type="protein sequence ID" value="MDA0159980.1"/>
    <property type="molecule type" value="Genomic_DNA"/>
</dbReference>
<accession>A0A9X3MRR8</accession>
<keyword evidence="9" id="KW-1185">Reference proteome</keyword>
<name>A0A9X3MRR8_9ACTN</name>
<evidence type="ECO:0000313" key="8">
    <source>
        <dbReference type="EMBL" id="MDA0159980.1"/>
    </source>
</evidence>
<comment type="pathway">
    <text evidence="1 6">Cofactor biosynthesis; pyrroloquinoline quinone biosynthesis.</text>
</comment>
<dbReference type="HAMAP" id="MF_00653">
    <property type="entry name" value="PQQ_syn_PqqB"/>
    <property type="match status" value="1"/>
</dbReference>
<feature type="domain" description="Metallo-beta-lactamase" evidence="7">
    <location>
        <begin position="20"/>
        <end position="222"/>
    </location>
</feature>
<dbReference type="SUPFAM" id="SSF56281">
    <property type="entry name" value="Metallo-hydrolase/oxidoreductase"/>
    <property type="match status" value="1"/>
</dbReference>
<dbReference type="Gene3D" id="3.60.15.10">
    <property type="entry name" value="Ribonuclease Z/Hydroxyacylglutathione hydrolase-like"/>
    <property type="match status" value="1"/>
</dbReference>
<gene>
    <name evidence="6" type="primary">pqqB</name>
    <name evidence="8" type="ORF">OM076_06890</name>
</gene>
<evidence type="ECO:0000256" key="5">
    <source>
        <dbReference type="ARBA" id="ARBA00022905"/>
    </source>
</evidence>
<evidence type="ECO:0000256" key="6">
    <source>
        <dbReference type="HAMAP-Rule" id="MF_00653"/>
    </source>
</evidence>
<dbReference type="NCBIfam" id="TIGR02108">
    <property type="entry name" value="PQQ_syn_pqqB"/>
    <property type="match status" value="1"/>
</dbReference>